<feature type="signal peptide" evidence="2">
    <location>
        <begin position="1"/>
        <end position="21"/>
    </location>
</feature>
<evidence type="ECO:0000256" key="2">
    <source>
        <dbReference type="SAM" id="SignalP"/>
    </source>
</evidence>
<dbReference type="PANTHER" id="PTHR43649">
    <property type="entry name" value="ARABINOSE-BINDING PROTEIN-RELATED"/>
    <property type="match status" value="1"/>
</dbReference>
<keyword evidence="4" id="KW-1185">Reference proteome</keyword>
<sequence length="469" mass="51789">MKKIIALLLCLLMVVGMVACATNTDNNDQTDGSQDTTPATENSDSSDDTNGNDGDVVTITYSYWGTPDEAASVQAVADKFHEEYPNIKVEVMAIPNEEYVTKLNTMATAGELPDCGIMNESGVLDFASDGLLYDISAMYEGADSMPLDSITFKSEGKPVAYSAANEVLSLYYNKDMFDAADLDYPSATEAMTWDEFVTLAKTLTLDANGNNALSPDFDKENIKQYGCVVDNWTWQLEVWALSNGGRWFTEDGSACTINDPKVIESIQKVADLTLVENCMPYNAGLEDNGMQRSLLTGTVAMATAGAWNVGTCLATARDEGLNYGVARLPKMVNEVTICTGGPQVVFSQTKHPEEAMTFIKWYMKEENSWDSLIATGIWMPILEEYYTDETLTNKWIDNPNFPDHDEYKGAVVDYARDCAESTCWYYIPHTTEFIELLRTVLGPVWTGEQTAEQAITENYDALNAVFMGE</sequence>
<reference evidence="3 4" key="1">
    <citation type="submission" date="2024-03" db="EMBL/GenBank/DDBJ databases">
        <title>Human intestinal bacterial collection.</title>
        <authorList>
            <person name="Pauvert C."/>
            <person name="Hitch T.C.A."/>
            <person name="Clavel T."/>
        </authorList>
    </citation>
    <scope>NUCLEOTIDE SEQUENCE [LARGE SCALE GENOMIC DNA]</scope>
    <source>
        <strain evidence="3 4">CLA-AA-H192</strain>
    </source>
</reference>
<feature type="chain" id="PRO_5046592725" evidence="2">
    <location>
        <begin position="22"/>
        <end position="469"/>
    </location>
</feature>
<name>A0ABV1G6H3_9FIRM</name>
<dbReference type="RefSeq" id="WP_349135712.1">
    <property type="nucleotide sequence ID" value="NZ_JBBMFF010000206.1"/>
</dbReference>
<dbReference type="CDD" id="cd13585">
    <property type="entry name" value="PBP2_TMBP_like"/>
    <property type="match status" value="1"/>
</dbReference>
<evidence type="ECO:0000313" key="3">
    <source>
        <dbReference type="EMBL" id="MEQ2511013.1"/>
    </source>
</evidence>
<dbReference type="SUPFAM" id="SSF53850">
    <property type="entry name" value="Periplasmic binding protein-like II"/>
    <property type="match status" value="1"/>
</dbReference>
<dbReference type="EMBL" id="JBBMFF010000206">
    <property type="protein sequence ID" value="MEQ2511013.1"/>
    <property type="molecule type" value="Genomic_DNA"/>
</dbReference>
<comment type="caution">
    <text evidence="3">The sequence shown here is derived from an EMBL/GenBank/DDBJ whole genome shotgun (WGS) entry which is preliminary data.</text>
</comment>
<dbReference type="InterPro" id="IPR050490">
    <property type="entry name" value="Bact_solute-bd_prot1"/>
</dbReference>
<dbReference type="Pfam" id="PF13416">
    <property type="entry name" value="SBP_bac_8"/>
    <property type="match status" value="1"/>
</dbReference>
<evidence type="ECO:0000256" key="1">
    <source>
        <dbReference type="SAM" id="MobiDB-lite"/>
    </source>
</evidence>
<dbReference type="PROSITE" id="PS51257">
    <property type="entry name" value="PROKAR_LIPOPROTEIN"/>
    <property type="match status" value="1"/>
</dbReference>
<proteinExistence type="predicted"/>
<organism evidence="3 4">
    <name type="scientific">Faecousia intestinalis</name>
    <dbReference type="NCBI Taxonomy" id="3133167"/>
    <lineage>
        <taxon>Bacteria</taxon>
        <taxon>Bacillati</taxon>
        <taxon>Bacillota</taxon>
        <taxon>Clostridia</taxon>
        <taxon>Eubacteriales</taxon>
        <taxon>Oscillospiraceae</taxon>
        <taxon>Faecousia</taxon>
    </lineage>
</organism>
<dbReference type="Proteomes" id="UP001491552">
    <property type="component" value="Unassembled WGS sequence"/>
</dbReference>
<keyword evidence="2" id="KW-0732">Signal</keyword>
<feature type="region of interest" description="Disordered" evidence="1">
    <location>
        <begin position="23"/>
        <end position="54"/>
    </location>
</feature>
<feature type="compositionally biased region" description="Polar residues" evidence="1">
    <location>
        <begin position="23"/>
        <end position="41"/>
    </location>
</feature>
<dbReference type="InterPro" id="IPR006059">
    <property type="entry name" value="SBP"/>
</dbReference>
<evidence type="ECO:0000313" key="4">
    <source>
        <dbReference type="Proteomes" id="UP001491552"/>
    </source>
</evidence>
<accession>A0ABV1G6H3</accession>
<gene>
    <name evidence="3" type="ORF">WMO66_07100</name>
</gene>
<dbReference type="Gene3D" id="3.40.190.10">
    <property type="entry name" value="Periplasmic binding protein-like II"/>
    <property type="match status" value="1"/>
</dbReference>
<dbReference type="PANTHER" id="PTHR43649:SF12">
    <property type="entry name" value="DIACETYLCHITOBIOSE BINDING PROTEIN DASA"/>
    <property type="match status" value="1"/>
</dbReference>
<protein>
    <submittedName>
        <fullName evidence="3">Sugar ABC transporter substrate-binding protein</fullName>
    </submittedName>
</protein>